<dbReference type="Proteomes" id="UP001212841">
    <property type="component" value="Unassembled WGS sequence"/>
</dbReference>
<feature type="region of interest" description="Disordered" evidence="1">
    <location>
        <begin position="39"/>
        <end position="70"/>
    </location>
</feature>
<reference evidence="2" key="1">
    <citation type="submission" date="2020-05" db="EMBL/GenBank/DDBJ databases">
        <title>Phylogenomic resolution of chytrid fungi.</title>
        <authorList>
            <person name="Stajich J.E."/>
            <person name="Amses K."/>
            <person name="Simmons R."/>
            <person name="Seto K."/>
            <person name="Myers J."/>
            <person name="Bonds A."/>
            <person name="Quandt C.A."/>
            <person name="Barry K."/>
            <person name="Liu P."/>
            <person name="Grigoriev I."/>
            <person name="Longcore J.E."/>
            <person name="James T.Y."/>
        </authorList>
    </citation>
    <scope>NUCLEOTIDE SEQUENCE</scope>
    <source>
        <strain evidence="2">JEL0318</strain>
    </source>
</reference>
<proteinExistence type="predicted"/>
<protein>
    <submittedName>
        <fullName evidence="2">Uncharacterized protein</fullName>
    </submittedName>
</protein>
<feature type="compositionally biased region" description="Low complexity" evidence="1">
    <location>
        <begin position="57"/>
        <end position="70"/>
    </location>
</feature>
<organism evidence="2 3">
    <name type="scientific">Rhizophlyctis rosea</name>
    <dbReference type="NCBI Taxonomy" id="64517"/>
    <lineage>
        <taxon>Eukaryota</taxon>
        <taxon>Fungi</taxon>
        <taxon>Fungi incertae sedis</taxon>
        <taxon>Chytridiomycota</taxon>
        <taxon>Chytridiomycota incertae sedis</taxon>
        <taxon>Chytridiomycetes</taxon>
        <taxon>Rhizophlyctidales</taxon>
        <taxon>Rhizophlyctidaceae</taxon>
        <taxon>Rhizophlyctis</taxon>
    </lineage>
</organism>
<evidence type="ECO:0000256" key="1">
    <source>
        <dbReference type="SAM" id="MobiDB-lite"/>
    </source>
</evidence>
<sequence>MQMATEAGQVQMIPVTATHTTPIQLVLFFPSIIASRLPRPSELRQKSEPKARPNRTQSQLQNPNLPNHPVVLPRPYMAPQNYWEPEYDDQYEDNRYRLNQRALLAIRDQNASALTALLAEGGDSEGFFSDDWDYMHPTSNPLWIAATYADPKIYNILVTHQMRPDNDNENAWRLHRSDFRT</sequence>
<dbReference type="AlphaFoldDB" id="A0AAD5X1X7"/>
<evidence type="ECO:0000313" key="3">
    <source>
        <dbReference type="Proteomes" id="UP001212841"/>
    </source>
</evidence>
<feature type="compositionally biased region" description="Basic and acidic residues" evidence="1">
    <location>
        <begin position="39"/>
        <end position="51"/>
    </location>
</feature>
<evidence type="ECO:0000313" key="2">
    <source>
        <dbReference type="EMBL" id="KAJ3046766.1"/>
    </source>
</evidence>
<comment type="caution">
    <text evidence="2">The sequence shown here is derived from an EMBL/GenBank/DDBJ whole genome shotgun (WGS) entry which is preliminary data.</text>
</comment>
<dbReference type="EMBL" id="JADGJD010001096">
    <property type="protein sequence ID" value="KAJ3046766.1"/>
    <property type="molecule type" value="Genomic_DNA"/>
</dbReference>
<keyword evidence="3" id="KW-1185">Reference proteome</keyword>
<name>A0AAD5X1X7_9FUNG</name>
<gene>
    <name evidence="2" type="ORF">HK097_000528</name>
</gene>
<accession>A0AAD5X1X7</accession>